<organism evidence="2 3">
    <name type="scientific">Novosphingobium album</name>
    <name type="common">ex Hu et al. 2023</name>
    <dbReference type="NCBI Taxonomy" id="2930093"/>
    <lineage>
        <taxon>Bacteria</taxon>
        <taxon>Pseudomonadati</taxon>
        <taxon>Pseudomonadota</taxon>
        <taxon>Alphaproteobacteria</taxon>
        <taxon>Sphingomonadales</taxon>
        <taxon>Sphingomonadaceae</taxon>
        <taxon>Novosphingobium</taxon>
    </lineage>
</organism>
<dbReference type="SUPFAM" id="SSF48452">
    <property type="entry name" value="TPR-like"/>
    <property type="match status" value="1"/>
</dbReference>
<dbReference type="Gene3D" id="1.25.40.10">
    <property type="entry name" value="Tetratricopeptide repeat domain"/>
    <property type="match status" value="1"/>
</dbReference>
<evidence type="ECO:0000313" key="2">
    <source>
        <dbReference type="EMBL" id="MCJ2179466.1"/>
    </source>
</evidence>
<keyword evidence="1" id="KW-0802">TPR repeat</keyword>
<gene>
    <name evidence="2" type="ORF">MTR64_12890</name>
</gene>
<protein>
    <submittedName>
        <fullName evidence="2">Diguanylate cyclase</fullName>
    </submittedName>
</protein>
<dbReference type="InterPro" id="IPR019734">
    <property type="entry name" value="TPR_rpt"/>
</dbReference>
<name>A0ABT0B333_9SPHN</name>
<keyword evidence="3" id="KW-1185">Reference proteome</keyword>
<accession>A0ABT0B333</accession>
<evidence type="ECO:0000256" key="1">
    <source>
        <dbReference type="PROSITE-ProRule" id="PRU00339"/>
    </source>
</evidence>
<feature type="repeat" description="TPR" evidence="1">
    <location>
        <begin position="159"/>
        <end position="192"/>
    </location>
</feature>
<dbReference type="SMART" id="SM00028">
    <property type="entry name" value="TPR"/>
    <property type="match status" value="2"/>
</dbReference>
<reference evidence="2" key="1">
    <citation type="submission" date="2022-03" db="EMBL/GenBank/DDBJ databases">
        <title>Identification of a novel bacterium isolated from mangrove sediments.</title>
        <authorList>
            <person name="Pan X."/>
        </authorList>
    </citation>
    <scope>NUCLEOTIDE SEQUENCE</scope>
    <source>
        <strain evidence="2">B2580</strain>
    </source>
</reference>
<dbReference type="EMBL" id="JALHLE010000019">
    <property type="protein sequence ID" value="MCJ2179466.1"/>
    <property type="molecule type" value="Genomic_DNA"/>
</dbReference>
<dbReference type="Proteomes" id="UP001162880">
    <property type="component" value="Unassembled WGS sequence"/>
</dbReference>
<dbReference type="PROSITE" id="PS50005">
    <property type="entry name" value="TPR"/>
    <property type="match status" value="1"/>
</dbReference>
<proteinExistence type="predicted"/>
<sequence>MAFDHNVKPEAKFEASFGAEVDQAFDLIRNGKQAKAVGLFDKVIASADQSLAGDSRTRVCRSDRTARSADPSHVVLVDGALCDAHFGKGYALIDLGRGDLAEGELRMAMQMAPGNAHFANEYAELFKSRREWQQSYDAFAHAWAVADKDKTGPDADLAARALRGMGYNKMQMGDLDEAAQLFRQSQDYEPGSEAAKIELSNIARKQAIGS</sequence>
<comment type="caution">
    <text evidence="2">The sequence shown here is derived from an EMBL/GenBank/DDBJ whole genome shotgun (WGS) entry which is preliminary data.</text>
</comment>
<evidence type="ECO:0000313" key="3">
    <source>
        <dbReference type="Proteomes" id="UP001162880"/>
    </source>
</evidence>
<dbReference type="InterPro" id="IPR011990">
    <property type="entry name" value="TPR-like_helical_dom_sf"/>
</dbReference>
<dbReference type="RefSeq" id="WP_243994473.1">
    <property type="nucleotide sequence ID" value="NZ_JALHLE010000019.1"/>
</dbReference>